<dbReference type="Gene3D" id="3.10.20.600">
    <property type="match status" value="1"/>
</dbReference>
<organism evidence="11 12">
    <name type="scientific">Oleidesulfovibrio alaskensis (strain ATCC BAA-1058 / DSM 17464 / G20)</name>
    <name type="common">Desulfovibrio alaskensis</name>
    <dbReference type="NCBI Taxonomy" id="207559"/>
    <lineage>
        <taxon>Bacteria</taxon>
        <taxon>Pseudomonadati</taxon>
        <taxon>Thermodesulfobacteriota</taxon>
        <taxon>Desulfovibrionia</taxon>
        <taxon>Desulfovibrionales</taxon>
        <taxon>Desulfovibrionaceae</taxon>
        <taxon>Oleidesulfovibrio</taxon>
    </lineage>
</organism>
<feature type="domain" description="NADH-ubiquinone oxidoreductase 51kDa subunit FMN-binding" evidence="8">
    <location>
        <begin position="9"/>
        <end position="152"/>
    </location>
</feature>
<keyword evidence="6" id="KW-0408">Iron</keyword>
<dbReference type="HOGENOM" id="CLU_010808_0_0_7"/>
<dbReference type="AlphaFoldDB" id="Q30W86"/>
<dbReference type="STRING" id="207559.Dde_3266"/>
<dbReference type="Pfam" id="PF13534">
    <property type="entry name" value="Fer4_17"/>
    <property type="match status" value="1"/>
</dbReference>
<dbReference type="RefSeq" id="WP_011369005.1">
    <property type="nucleotide sequence ID" value="NC_007519.1"/>
</dbReference>
<dbReference type="InterPro" id="IPR019554">
    <property type="entry name" value="Soluble_ligand-bd"/>
</dbReference>
<dbReference type="Gene3D" id="3.40.50.11540">
    <property type="entry name" value="NADH-ubiquinone oxidoreductase 51kDa subunit"/>
    <property type="match status" value="1"/>
</dbReference>
<dbReference type="Proteomes" id="UP000002710">
    <property type="component" value="Chromosome"/>
</dbReference>
<keyword evidence="1" id="KW-0813">Transport</keyword>
<dbReference type="EMBL" id="CP000112">
    <property type="protein sequence ID" value="ABB40060.1"/>
    <property type="molecule type" value="Genomic_DNA"/>
</dbReference>
<dbReference type="Pfam" id="PF13375">
    <property type="entry name" value="RnfC_N"/>
    <property type="match status" value="1"/>
</dbReference>
<evidence type="ECO:0000259" key="10">
    <source>
        <dbReference type="Pfam" id="PF13375"/>
    </source>
</evidence>
<feature type="domain" description="Soluble ligand binding" evidence="9">
    <location>
        <begin position="164"/>
        <end position="211"/>
    </location>
</feature>
<evidence type="ECO:0000256" key="5">
    <source>
        <dbReference type="ARBA" id="ARBA00022982"/>
    </source>
</evidence>
<dbReference type="SUPFAM" id="SSF46548">
    <property type="entry name" value="alpha-helical ferredoxin"/>
    <property type="match status" value="1"/>
</dbReference>
<dbReference type="GO" id="GO:0009055">
    <property type="term" value="F:electron transfer activity"/>
    <property type="evidence" value="ECO:0007669"/>
    <property type="project" value="InterPro"/>
</dbReference>
<evidence type="ECO:0000256" key="4">
    <source>
        <dbReference type="ARBA" id="ARBA00022737"/>
    </source>
</evidence>
<name>Q30W86_OLEA2</name>
<evidence type="ECO:0000259" key="9">
    <source>
        <dbReference type="Pfam" id="PF10531"/>
    </source>
</evidence>
<dbReference type="InterPro" id="IPR011538">
    <property type="entry name" value="Nuo51_FMN-bd"/>
</dbReference>
<dbReference type="GO" id="GO:0051539">
    <property type="term" value="F:4 iron, 4 sulfur cluster binding"/>
    <property type="evidence" value="ECO:0007669"/>
    <property type="project" value="UniProtKB-KW"/>
</dbReference>
<proteinExistence type="predicted"/>
<evidence type="ECO:0000256" key="6">
    <source>
        <dbReference type="ARBA" id="ARBA00023004"/>
    </source>
</evidence>
<accession>Q30W86</accession>
<gene>
    <name evidence="11" type="ordered locus">Dde_3266</name>
</gene>
<dbReference type="InterPro" id="IPR037225">
    <property type="entry name" value="Nuo51_FMN-bd_sf"/>
</dbReference>
<evidence type="ECO:0000256" key="7">
    <source>
        <dbReference type="ARBA" id="ARBA00023014"/>
    </source>
</evidence>
<reference evidence="11 12" key="1">
    <citation type="journal article" date="2011" name="J. Bacteriol.">
        <title>Complete genome sequence and updated annotation of Desulfovibrio alaskensis G20.</title>
        <authorList>
            <person name="Hauser L.J."/>
            <person name="Land M.L."/>
            <person name="Brown S.D."/>
            <person name="Larimer F."/>
            <person name="Keller K.L."/>
            <person name="Rapp-Giles B.J."/>
            <person name="Price M.N."/>
            <person name="Lin M."/>
            <person name="Bruce D.C."/>
            <person name="Detter J.C."/>
            <person name="Tapia R."/>
            <person name="Han C.S."/>
            <person name="Goodwin L.A."/>
            <person name="Cheng J.F."/>
            <person name="Pitluck S."/>
            <person name="Copeland A."/>
            <person name="Lucas S."/>
            <person name="Nolan M."/>
            <person name="Lapidus A.L."/>
            <person name="Palumbo A.V."/>
            <person name="Wall J.D."/>
        </authorList>
    </citation>
    <scope>NUCLEOTIDE SEQUENCE [LARGE SCALE GENOMIC DNA]</scope>
    <source>
        <strain evidence="12">ATCC BAA 1058 / DSM 17464 / G20</strain>
    </source>
</reference>
<dbReference type="InterPro" id="IPR026902">
    <property type="entry name" value="RnfC_N"/>
</dbReference>
<dbReference type="Pfam" id="PF10531">
    <property type="entry name" value="SLBB"/>
    <property type="match status" value="1"/>
</dbReference>
<keyword evidence="7" id="KW-0411">Iron-sulfur</keyword>
<dbReference type="InterPro" id="IPR010208">
    <property type="entry name" value="Ion_transpt_RnfC/RsxC"/>
</dbReference>
<dbReference type="PANTHER" id="PTHR43034:SF2">
    <property type="entry name" value="ION-TRANSLOCATING OXIDOREDUCTASE COMPLEX SUBUNIT C"/>
    <property type="match status" value="1"/>
</dbReference>
<dbReference type="GO" id="GO:0016020">
    <property type="term" value="C:membrane"/>
    <property type="evidence" value="ECO:0007669"/>
    <property type="project" value="InterPro"/>
</dbReference>
<evidence type="ECO:0000259" key="8">
    <source>
        <dbReference type="Pfam" id="PF01512"/>
    </source>
</evidence>
<evidence type="ECO:0000256" key="1">
    <source>
        <dbReference type="ARBA" id="ARBA00022448"/>
    </source>
</evidence>
<keyword evidence="4" id="KW-0677">Repeat</keyword>
<evidence type="ECO:0000256" key="2">
    <source>
        <dbReference type="ARBA" id="ARBA00022485"/>
    </source>
</evidence>
<evidence type="ECO:0000313" key="12">
    <source>
        <dbReference type="Proteomes" id="UP000002710"/>
    </source>
</evidence>
<keyword evidence="12" id="KW-1185">Reference proteome</keyword>
<evidence type="ECO:0000256" key="3">
    <source>
        <dbReference type="ARBA" id="ARBA00022723"/>
    </source>
</evidence>
<keyword evidence="2" id="KW-0004">4Fe-4S</keyword>
<keyword evidence="3" id="KW-0479">Metal-binding</keyword>
<keyword evidence="5" id="KW-0249">Electron transport</keyword>
<evidence type="ECO:0000313" key="11">
    <source>
        <dbReference type="EMBL" id="ABB40060.1"/>
    </source>
</evidence>
<dbReference type="SUPFAM" id="SSF142019">
    <property type="entry name" value="Nqo1 FMN-binding domain-like"/>
    <property type="match status" value="1"/>
</dbReference>
<dbReference type="InterPro" id="IPR017054">
    <property type="entry name" value="PduS"/>
</dbReference>
<sequence length="442" mass="47378">MTGQTVECIRSAGVVGAGGAGLPTHIKADASVDTVLVNGASCEPLLMSDPYLIQAHPDIVIRGLLAVMDCTGARRGIICLKGKHAAAMAAVRGAVTREGSGRLEVFELRDFYPAGDEHVLVHEVLGRTVPQGGIPLQIGAVVSNVETLYNVALAMEGAPVTHRYVTVSGEVKRHMVVKVPVGTLVSDVLTFAGGPAITEYKVVDGGPMMGRVLPHTGRPVTKTTSGLLVLPPDHTVVARKIMDPEKVRRITTSICCQCSHCTDLCPRNLLGHSLHPHRLMRVLEGQMHAGTVAREALLCSECGLCEKFACPMMVSPREINAQIKQVLRREGVRWESTGEEPVPHPFRKSRYVATGRLLRRLDLVQYDTHPGYAGEYTPHMVRIPLAQHIGAPAVCVVAPGDTVRTGDLIGEIPEKSMGARVHASISGRVESVEDGMVTIKAC</sequence>
<dbReference type="GO" id="GO:0046872">
    <property type="term" value="F:metal ion binding"/>
    <property type="evidence" value="ECO:0007669"/>
    <property type="project" value="UniProtKB-KW"/>
</dbReference>
<feature type="domain" description="RnfC Barrel sandwich hybrid" evidence="10">
    <location>
        <begin position="378"/>
        <end position="436"/>
    </location>
</feature>
<protein>
    <submittedName>
        <fullName evidence="11">Respiratory-chain NADH dehydrogenase domain 51 kDa subunit</fullName>
    </submittedName>
</protein>
<dbReference type="PANTHER" id="PTHR43034">
    <property type="entry name" value="ION-TRANSLOCATING OXIDOREDUCTASE COMPLEX SUBUNIT C"/>
    <property type="match status" value="1"/>
</dbReference>
<dbReference type="KEGG" id="dde:Dde_3266"/>
<dbReference type="eggNOG" id="COG4656">
    <property type="taxonomic scope" value="Bacteria"/>
</dbReference>
<dbReference type="Pfam" id="PF01512">
    <property type="entry name" value="Complex1_51K"/>
    <property type="match status" value="1"/>
</dbReference>
<dbReference type="SUPFAM" id="SSF142984">
    <property type="entry name" value="Nqo1 middle domain-like"/>
    <property type="match status" value="1"/>
</dbReference>
<dbReference type="PIRSF" id="PIRSF036408">
    <property type="entry name" value="PduS_prd"/>
    <property type="match status" value="1"/>
</dbReference>